<dbReference type="InterPro" id="IPR003399">
    <property type="entry name" value="Mce/MlaD"/>
</dbReference>
<evidence type="ECO:0000259" key="4">
    <source>
        <dbReference type="Pfam" id="PF11887"/>
    </source>
</evidence>
<keyword evidence="2" id="KW-1133">Transmembrane helix</keyword>
<evidence type="ECO:0000256" key="2">
    <source>
        <dbReference type="SAM" id="Phobius"/>
    </source>
</evidence>
<keyword evidence="2" id="KW-0812">Transmembrane</keyword>
<dbReference type="RefSeq" id="WP_300962241.1">
    <property type="nucleotide sequence ID" value="NZ_JAUHJR010000008.1"/>
</dbReference>
<reference evidence="5" key="1">
    <citation type="submission" date="2023-06" db="EMBL/GenBank/DDBJ databases">
        <title>Draft genome sequence of Nocardioides sp. SOB72.</title>
        <authorList>
            <person name="Zhang G."/>
        </authorList>
    </citation>
    <scope>NUCLEOTIDE SEQUENCE</scope>
    <source>
        <strain evidence="5">SOB72</strain>
    </source>
</reference>
<name>A0ABT8EY39_9ACTN</name>
<evidence type="ECO:0000313" key="5">
    <source>
        <dbReference type="EMBL" id="MDN4163043.1"/>
    </source>
</evidence>
<dbReference type="Pfam" id="PF02470">
    <property type="entry name" value="MlaD"/>
    <property type="match status" value="1"/>
</dbReference>
<dbReference type="InterPro" id="IPR005693">
    <property type="entry name" value="Mce"/>
</dbReference>
<dbReference type="InterPro" id="IPR052336">
    <property type="entry name" value="MlaD_Phospholipid_Transporter"/>
</dbReference>
<gene>
    <name evidence="5" type="ORF">QWY29_16865</name>
</gene>
<comment type="caution">
    <text evidence="5">The sequence shown here is derived from an EMBL/GenBank/DDBJ whole genome shotgun (WGS) entry which is preliminary data.</text>
</comment>
<dbReference type="Proteomes" id="UP001168537">
    <property type="component" value="Unassembled WGS sequence"/>
</dbReference>
<keyword evidence="2" id="KW-0472">Membrane</keyword>
<accession>A0ABT8EY39</accession>
<keyword evidence="6" id="KW-1185">Reference proteome</keyword>
<protein>
    <submittedName>
        <fullName evidence="5">MlaD family protein</fullName>
    </submittedName>
</protein>
<evidence type="ECO:0000259" key="3">
    <source>
        <dbReference type="Pfam" id="PF02470"/>
    </source>
</evidence>
<dbReference type="EMBL" id="JAUHJR010000008">
    <property type="protein sequence ID" value="MDN4163043.1"/>
    <property type="molecule type" value="Genomic_DNA"/>
</dbReference>
<dbReference type="NCBIfam" id="TIGR00996">
    <property type="entry name" value="Mtu_fam_mce"/>
    <property type="match status" value="1"/>
</dbReference>
<proteinExistence type="predicted"/>
<feature type="domain" description="Mce/MlaD" evidence="3">
    <location>
        <begin position="41"/>
        <end position="115"/>
    </location>
</feature>
<organism evidence="5 6">
    <name type="scientific">Nocardioides abyssi</name>
    <dbReference type="NCBI Taxonomy" id="3058370"/>
    <lineage>
        <taxon>Bacteria</taxon>
        <taxon>Bacillati</taxon>
        <taxon>Actinomycetota</taxon>
        <taxon>Actinomycetes</taxon>
        <taxon>Propionibacteriales</taxon>
        <taxon>Nocardioidaceae</taxon>
        <taxon>Nocardioides</taxon>
    </lineage>
</organism>
<feature type="region of interest" description="Disordered" evidence="1">
    <location>
        <begin position="324"/>
        <end position="345"/>
    </location>
</feature>
<dbReference type="InterPro" id="IPR024516">
    <property type="entry name" value="Mce_C"/>
</dbReference>
<dbReference type="PANTHER" id="PTHR33371:SF16">
    <property type="entry name" value="MCE-FAMILY PROTEIN MCE3F"/>
    <property type="match status" value="1"/>
</dbReference>
<feature type="domain" description="Mammalian cell entry C-terminal" evidence="4">
    <location>
        <begin position="123"/>
        <end position="291"/>
    </location>
</feature>
<sequence>MTRLLRDRLVLGLVGLVAAFALCAVYLVTVVLDVPLTGRADTVRVEMPRTGGLFEGSPATYRGVRVGTVTDVGLDPAGGAVATVSLRPGVEVPRDARAVVRSLSPVGEQFLDFQPEQDAGPFLADGDVVRATAADVPVSMAAAADGLDNLLDHVDGRDVRVLLRELAAATDGTGDDLEDLLVSVDEVSGALDEAWPQTDRLLDNGQQVGELLAAHRGDLATFAGSARRFASWLEEFDPQFRRILRRAPDDLDTLGDLADDLGVDLPPALRELVAVSDLLADRDPHLRRLTGTLGYGTSRFGSAFKDGWLGVDLLIAGQEQCSYGTPHRSPMSTDRKPINREGRCTMDDEVWRGAEHAPPPVDR</sequence>
<feature type="transmembrane region" description="Helical" evidence="2">
    <location>
        <begin position="9"/>
        <end position="32"/>
    </location>
</feature>
<feature type="compositionally biased region" description="Basic and acidic residues" evidence="1">
    <location>
        <begin position="333"/>
        <end position="345"/>
    </location>
</feature>
<dbReference type="PANTHER" id="PTHR33371">
    <property type="entry name" value="INTERMEMBRANE PHOSPHOLIPID TRANSPORT SYSTEM BINDING PROTEIN MLAD-RELATED"/>
    <property type="match status" value="1"/>
</dbReference>
<evidence type="ECO:0000313" key="6">
    <source>
        <dbReference type="Proteomes" id="UP001168537"/>
    </source>
</evidence>
<evidence type="ECO:0000256" key="1">
    <source>
        <dbReference type="SAM" id="MobiDB-lite"/>
    </source>
</evidence>
<dbReference type="Pfam" id="PF11887">
    <property type="entry name" value="Mce4_CUP1"/>
    <property type="match status" value="1"/>
</dbReference>